<accession>A0A0A2V8L2</accession>
<dbReference type="AlphaFoldDB" id="A0A0A2V8L2"/>
<dbReference type="Proteomes" id="UP000030106">
    <property type="component" value="Unassembled WGS sequence"/>
</dbReference>
<proteinExistence type="predicted"/>
<dbReference type="Gene3D" id="1.20.120.740">
    <property type="entry name" value="YgfB uncharacterised protein family UPF0149, PF03695"/>
    <property type="match status" value="1"/>
</dbReference>
<dbReference type="NCBIfam" id="TIGR02292">
    <property type="entry name" value="ygfB_yecA"/>
    <property type="match status" value="1"/>
</dbReference>
<name>A0A0A2V8L2_BEABA</name>
<dbReference type="HOGENOM" id="CLU_078487_0_1_1"/>
<gene>
    <name evidence="1" type="ORF">BBAD15_g10901</name>
</gene>
<evidence type="ECO:0000313" key="1">
    <source>
        <dbReference type="EMBL" id="KGQ03858.1"/>
    </source>
</evidence>
<sequence length="191" mass="21269">MTQGPLTEDEIIWLDDILLKYGTAHSVIDVAELDGLLTALLSGPEITEPTTVLRAVWGGDVEPEWESKEELTRFGVLVFQHMNDIAERLAEYPGQFEPLFGTSEVDNREITIVEEWCYGYMRGVALESWPALPAELQPELDAIALHGLEESEAEFENLTPEAFLASIEAIKPAALALYGYWHSQRNGGALH</sequence>
<comment type="caution">
    <text evidence="1">The sequence shown here is derived from an EMBL/GenBank/DDBJ whole genome shotgun (WGS) entry which is preliminary data.</text>
</comment>
<dbReference type="Pfam" id="PF03695">
    <property type="entry name" value="UPF0149"/>
    <property type="match status" value="1"/>
</dbReference>
<dbReference type="EMBL" id="ANFO01001147">
    <property type="protein sequence ID" value="KGQ03858.1"/>
    <property type="molecule type" value="Genomic_DNA"/>
</dbReference>
<organism evidence="1 2">
    <name type="scientific">Beauveria bassiana D1-5</name>
    <dbReference type="NCBI Taxonomy" id="1245745"/>
    <lineage>
        <taxon>Eukaryota</taxon>
        <taxon>Fungi</taxon>
        <taxon>Dikarya</taxon>
        <taxon>Ascomycota</taxon>
        <taxon>Pezizomycotina</taxon>
        <taxon>Sordariomycetes</taxon>
        <taxon>Hypocreomycetidae</taxon>
        <taxon>Hypocreales</taxon>
        <taxon>Cordycipitaceae</taxon>
        <taxon>Beauveria</taxon>
    </lineage>
</organism>
<dbReference type="InterPro" id="IPR036255">
    <property type="entry name" value="YgfB-like_sf"/>
</dbReference>
<reference evidence="1 2" key="1">
    <citation type="submission" date="2012-10" db="EMBL/GenBank/DDBJ databases">
        <title>Genome sequencing and analysis of entomopathogenic fungi Beauveria bassiana D1-5.</title>
        <authorList>
            <person name="Li Q."/>
            <person name="Wang L."/>
            <person name="Zhang Z."/>
            <person name="Wang Q."/>
            <person name="Ren J."/>
            <person name="Wang M."/>
            <person name="Xu W."/>
            <person name="Wang J."/>
            <person name="Lu Y."/>
            <person name="Du Q."/>
            <person name="Sun Z."/>
        </authorList>
    </citation>
    <scope>NUCLEOTIDE SEQUENCE [LARGE SCALE GENOMIC DNA]</scope>
    <source>
        <strain evidence="1 2">D1-5</strain>
    </source>
</reference>
<evidence type="ECO:0000313" key="2">
    <source>
        <dbReference type="Proteomes" id="UP000030106"/>
    </source>
</evidence>
<dbReference type="NCBIfam" id="NF007704">
    <property type="entry name" value="PRK10396.1"/>
    <property type="match status" value="1"/>
</dbReference>
<dbReference type="InterPro" id="IPR011978">
    <property type="entry name" value="YgfB-like"/>
</dbReference>
<protein>
    <submittedName>
        <fullName evidence="1">Uncharacterized protein yecA</fullName>
    </submittedName>
</protein>
<dbReference type="SUPFAM" id="SSF101327">
    <property type="entry name" value="YgfB-like"/>
    <property type="match status" value="1"/>
</dbReference>